<evidence type="ECO:0000256" key="8">
    <source>
        <dbReference type="PROSITE-ProRule" id="PRU10141"/>
    </source>
</evidence>
<keyword evidence="4" id="KW-0808">Transferase</keyword>
<dbReference type="PROSITE" id="PS00107">
    <property type="entry name" value="PROTEIN_KINASE_ATP"/>
    <property type="match status" value="1"/>
</dbReference>
<dbReference type="GO" id="GO:0005886">
    <property type="term" value="C:plasma membrane"/>
    <property type="evidence" value="ECO:0007669"/>
    <property type="project" value="EnsemblFungi"/>
</dbReference>
<dbReference type="GO" id="GO:0006281">
    <property type="term" value="P:DNA repair"/>
    <property type="evidence" value="ECO:0007669"/>
    <property type="project" value="EnsemblFungi"/>
</dbReference>
<dbReference type="GO" id="GO:0000932">
    <property type="term" value="C:P-body"/>
    <property type="evidence" value="ECO:0007669"/>
    <property type="project" value="EnsemblFungi"/>
</dbReference>
<dbReference type="SMART" id="SM00220">
    <property type="entry name" value="S_TKc"/>
    <property type="match status" value="1"/>
</dbReference>
<dbReference type="GO" id="GO:2000370">
    <property type="term" value="P:positive regulation of clathrin-dependent endocytosis"/>
    <property type="evidence" value="ECO:0007669"/>
    <property type="project" value="EnsemblFungi"/>
</dbReference>
<keyword evidence="7 8" id="KW-0067">ATP-binding</keyword>
<dbReference type="GO" id="GO:0030688">
    <property type="term" value="C:preribosome, small subunit precursor"/>
    <property type="evidence" value="ECO:0007669"/>
    <property type="project" value="EnsemblFungi"/>
</dbReference>
<dbReference type="GO" id="GO:0002098">
    <property type="term" value="P:tRNA wobble uridine modification"/>
    <property type="evidence" value="ECO:0007669"/>
    <property type="project" value="EnsemblFungi"/>
</dbReference>
<dbReference type="GO" id="GO:0033551">
    <property type="term" value="C:monopolin complex"/>
    <property type="evidence" value="ECO:0007669"/>
    <property type="project" value="EnsemblFungi"/>
</dbReference>
<organism evidence="12 13">
    <name type="scientific">Naumovozyma castellii</name>
    <name type="common">Yeast</name>
    <name type="synonym">Saccharomyces castellii</name>
    <dbReference type="NCBI Taxonomy" id="27288"/>
    <lineage>
        <taxon>Eukaryota</taxon>
        <taxon>Fungi</taxon>
        <taxon>Dikarya</taxon>
        <taxon>Ascomycota</taxon>
        <taxon>Saccharomycotina</taxon>
        <taxon>Saccharomycetes</taxon>
        <taxon>Saccharomycetales</taxon>
        <taxon>Saccharomycetaceae</taxon>
        <taxon>Naumovozyma</taxon>
    </lineage>
</organism>
<protein>
    <recommendedName>
        <fullName evidence="2">non-specific serine/threonine protein kinase</fullName>
        <ecNumber evidence="2">2.7.11.1</ecNumber>
    </recommendedName>
</protein>
<dbReference type="InterPro" id="IPR017441">
    <property type="entry name" value="Protein_kinase_ATP_BS"/>
</dbReference>
<feature type="compositionally biased region" description="Polar residues" evidence="10">
    <location>
        <begin position="411"/>
        <end position="421"/>
    </location>
</feature>
<dbReference type="EC" id="2.7.11.1" evidence="2"/>
<dbReference type="OrthoDB" id="5800476at2759"/>
<dbReference type="GO" id="GO:0042273">
    <property type="term" value="P:ribosomal large subunit biogenesis"/>
    <property type="evidence" value="ECO:0007669"/>
    <property type="project" value="EnsemblFungi"/>
</dbReference>
<dbReference type="InterPro" id="IPR000719">
    <property type="entry name" value="Prot_kinase_dom"/>
</dbReference>
<dbReference type="STRING" id="1064592.G0VEH2"/>
<reference key="2">
    <citation type="submission" date="2011-08" db="EMBL/GenBank/DDBJ databases">
        <title>Genome sequence of Naumovozyma castellii.</title>
        <authorList>
            <person name="Gordon J.L."/>
            <person name="Armisen D."/>
            <person name="Proux-Wera E."/>
            <person name="OhEigeartaigh S.S."/>
            <person name="Byrne K.P."/>
            <person name="Wolfe K.H."/>
        </authorList>
    </citation>
    <scope>NUCLEOTIDE SEQUENCE</scope>
    <source>
        <strain>Type strain:CBS 4309</strain>
    </source>
</reference>
<feature type="domain" description="Protein kinase" evidence="11">
    <location>
        <begin position="9"/>
        <end position="278"/>
    </location>
</feature>
<dbReference type="GO" id="GO:0005634">
    <property type="term" value="C:nucleus"/>
    <property type="evidence" value="ECO:0007669"/>
    <property type="project" value="EnsemblFungi"/>
</dbReference>
<proteinExistence type="inferred from homology"/>
<evidence type="ECO:0000256" key="10">
    <source>
        <dbReference type="SAM" id="MobiDB-lite"/>
    </source>
</evidence>
<dbReference type="GO" id="GO:2000785">
    <property type="term" value="P:regulation of autophagosome assembly"/>
    <property type="evidence" value="ECO:0007669"/>
    <property type="project" value="EnsemblFungi"/>
</dbReference>
<dbReference type="Proteomes" id="UP000001640">
    <property type="component" value="Chromosome 4"/>
</dbReference>
<dbReference type="GO" id="GO:0005935">
    <property type="term" value="C:cellular bud neck"/>
    <property type="evidence" value="ECO:0007669"/>
    <property type="project" value="EnsemblFungi"/>
</dbReference>
<dbReference type="InterPro" id="IPR011009">
    <property type="entry name" value="Kinase-like_dom_sf"/>
</dbReference>
<dbReference type="GO" id="GO:0060628">
    <property type="term" value="P:regulation of ER to Golgi vesicle-mediated transport"/>
    <property type="evidence" value="ECO:0007669"/>
    <property type="project" value="EnsemblFungi"/>
</dbReference>
<dbReference type="Gene3D" id="1.10.510.10">
    <property type="entry name" value="Transferase(Phosphotransferase) domain 1"/>
    <property type="match status" value="1"/>
</dbReference>
<dbReference type="GO" id="GO:0106214">
    <property type="term" value="P:regulation of vesicle fusion with Golgi apparatus"/>
    <property type="evidence" value="ECO:0007669"/>
    <property type="project" value="EnsemblFungi"/>
</dbReference>
<dbReference type="FunFam" id="3.30.200.20:FF:000538">
    <property type="entry name" value="Putative Casein kinase I"/>
    <property type="match status" value="1"/>
</dbReference>
<reference evidence="12 13" key="1">
    <citation type="journal article" date="2011" name="Proc. Natl. Acad. Sci. U.S.A.">
        <title>Evolutionary erosion of yeast sex chromosomes by mating-type switching accidents.</title>
        <authorList>
            <person name="Gordon J.L."/>
            <person name="Armisen D."/>
            <person name="Proux-Wera E."/>
            <person name="Oheigeartaigh S.S."/>
            <person name="Byrne K.P."/>
            <person name="Wolfe K.H."/>
        </authorList>
    </citation>
    <scope>NUCLEOTIDE SEQUENCE [LARGE SCALE GENOMIC DNA]</scope>
    <source>
        <strain evidence="13">ATCC 76901 / BCRC 22586 / CBS 4309 / NBRC 1992 / NRRL Y-12630</strain>
    </source>
</reference>
<accession>G0VEH2</accession>
<dbReference type="FunCoup" id="G0VEH2">
    <property type="interactions" value="1200"/>
</dbReference>
<dbReference type="GO" id="GO:0005816">
    <property type="term" value="C:spindle pole body"/>
    <property type="evidence" value="ECO:0007669"/>
    <property type="project" value="EnsemblFungi"/>
</dbReference>
<dbReference type="PROSITE" id="PS50011">
    <property type="entry name" value="PROTEIN_KINASE_DOM"/>
    <property type="match status" value="1"/>
</dbReference>
<evidence type="ECO:0000256" key="6">
    <source>
        <dbReference type="ARBA" id="ARBA00022777"/>
    </source>
</evidence>
<dbReference type="InParanoid" id="G0VEH2"/>
<dbReference type="PANTHER" id="PTHR11909">
    <property type="entry name" value="CASEIN KINASE-RELATED"/>
    <property type="match status" value="1"/>
</dbReference>
<feature type="binding site" evidence="8">
    <location>
        <position position="38"/>
    </location>
    <ligand>
        <name>ATP</name>
        <dbReference type="ChEBI" id="CHEBI:30616"/>
    </ligand>
</feature>
<evidence type="ECO:0000256" key="1">
    <source>
        <dbReference type="ARBA" id="ARBA00005926"/>
    </source>
</evidence>
<dbReference type="GO" id="GO:0005524">
    <property type="term" value="F:ATP binding"/>
    <property type="evidence" value="ECO:0007669"/>
    <property type="project" value="UniProtKB-UniRule"/>
</dbReference>
<dbReference type="GO" id="GO:0042274">
    <property type="term" value="P:ribosomal small subunit biogenesis"/>
    <property type="evidence" value="ECO:0007669"/>
    <property type="project" value="EnsemblFungi"/>
</dbReference>
<dbReference type="GO" id="GO:0004713">
    <property type="term" value="F:protein tyrosine kinase activity"/>
    <property type="evidence" value="ECO:0007669"/>
    <property type="project" value="EnsemblFungi"/>
</dbReference>
<keyword evidence="13" id="KW-1185">Reference proteome</keyword>
<keyword evidence="3 9" id="KW-0723">Serine/threonine-protein kinase</keyword>
<comment type="similarity">
    <text evidence="1">Belongs to the protein kinase superfamily. CK1 Ser/Thr protein kinase family. Casein kinase I subfamily.</text>
</comment>
<dbReference type="GO" id="GO:0005794">
    <property type="term" value="C:Golgi apparatus"/>
    <property type="evidence" value="ECO:0007669"/>
    <property type="project" value="EnsemblFungi"/>
</dbReference>
<dbReference type="InterPro" id="IPR050235">
    <property type="entry name" value="CK1_Ser-Thr_kinase"/>
</dbReference>
<dbReference type="HOGENOM" id="CLU_019279_2_7_1"/>
<dbReference type="GO" id="GO:0042802">
    <property type="term" value="F:identical protein binding"/>
    <property type="evidence" value="ECO:0007669"/>
    <property type="project" value="EnsemblFungi"/>
</dbReference>
<dbReference type="GO" id="GO:2001159">
    <property type="term" value="P:regulation of protein localization by the Cvt pathway"/>
    <property type="evidence" value="ECO:0007669"/>
    <property type="project" value="EnsemblFungi"/>
</dbReference>
<dbReference type="OMA" id="ESRVYKY"/>
<evidence type="ECO:0000256" key="7">
    <source>
        <dbReference type="ARBA" id="ARBA00022840"/>
    </source>
</evidence>
<dbReference type="RefSeq" id="XP_003676324.1">
    <property type="nucleotide sequence ID" value="XM_003676276.1"/>
</dbReference>
<dbReference type="EMBL" id="HE576755">
    <property type="protein sequence ID" value="CCC69963.1"/>
    <property type="molecule type" value="Genomic_DNA"/>
</dbReference>
<evidence type="ECO:0000259" key="11">
    <source>
        <dbReference type="PROSITE" id="PS50011"/>
    </source>
</evidence>
<evidence type="ECO:0000256" key="2">
    <source>
        <dbReference type="ARBA" id="ARBA00012513"/>
    </source>
</evidence>
<evidence type="ECO:0000256" key="3">
    <source>
        <dbReference type="ARBA" id="ARBA00022527"/>
    </source>
</evidence>
<keyword evidence="6" id="KW-0418">Kinase</keyword>
<dbReference type="GO" id="GO:0000425">
    <property type="term" value="P:pexophagy"/>
    <property type="evidence" value="ECO:0007669"/>
    <property type="project" value="EnsemblFungi"/>
</dbReference>
<dbReference type="GeneID" id="96903569"/>
<dbReference type="Pfam" id="PF00069">
    <property type="entry name" value="Pkinase"/>
    <property type="match status" value="1"/>
</dbReference>
<feature type="compositionally biased region" description="Low complexity" evidence="10">
    <location>
        <begin position="441"/>
        <end position="463"/>
    </location>
</feature>
<dbReference type="eggNOG" id="KOG1164">
    <property type="taxonomic scope" value="Eukaryota"/>
</dbReference>
<evidence type="ECO:0000313" key="12">
    <source>
        <dbReference type="EMBL" id="CCC69963.1"/>
    </source>
</evidence>
<feature type="region of interest" description="Disordered" evidence="10">
    <location>
        <begin position="411"/>
        <end position="473"/>
    </location>
</feature>
<keyword evidence="5 8" id="KW-0547">Nucleotide-binding</keyword>
<evidence type="ECO:0000256" key="9">
    <source>
        <dbReference type="RuleBase" id="RU000304"/>
    </source>
</evidence>
<gene>
    <name evidence="12" type="primary">NCAS0D03820</name>
    <name evidence="12" type="ordered locus">NCAS_0D03820</name>
</gene>
<evidence type="ECO:0000256" key="4">
    <source>
        <dbReference type="ARBA" id="ARBA00022679"/>
    </source>
</evidence>
<dbReference type="AlphaFoldDB" id="G0VEH2"/>
<name>G0VEH2_NAUCA</name>
<evidence type="ECO:0000256" key="5">
    <source>
        <dbReference type="ARBA" id="ARBA00022741"/>
    </source>
</evidence>
<dbReference type="KEGG" id="ncs:NCAS_0D03820"/>
<dbReference type="PROSITE" id="PS00108">
    <property type="entry name" value="PROTEIN_KINASE_ST"/>
    <property type="match status" value="1"/>
</dbReference>
<dbReference type="GO" id="GO:0004674">
    <property type="term" value="F:protein serine/threonine kinase activity"/>
    <property type="evidence" value="ECO:0007669"/>
    <property type="project" value="UniProtKB-KW"/>
</dbReference>
<dbReference type="InterPro" id="IPR008271">
    <property type="entry name" value="Ser/Thr_kinase_AS"/>
</dbReference>
<dbReference type="SUPFAM" id="SSF56112">
    <property type="entry name" value="Protein kinase-like (PK-like)"/>
    <property type="match status" value="1"/>
</dbReference>
<dbReference type="FunFam" id="1.10.510.10:FF:000635">
    <property type="entry name" value="Casein kinase I"/>
    <property type="match status" value="1"/>
</dbReference>
<sequence length="473" mass="54909">MDLRVGRKFRIGRKIGSGSFGDIYHGTNLISGEEVAIKLESIRSRHPQLDYESRVYKYLSGGVGIPFIRWFGREGEYNAMVIDLLGPSLEDLFNYCHRKFTFKTVIMLALQMICRVQYIHGRSFIHRDIKPDNFLMGTGRRGSTVHVIDFGLSKKYRDFNTHRHIPYRENKSLTGTARYASVNTHLGIEQSRRDDLESLGYMLVYFCKGSLPWQGLKATTKKQKYDRILEKKLCISVETLCAGLPIEFADYMNYCRNLKFDERPDYLYLARLFKDLSIKLEYHNDHLFDWTMLRYTKAMVEKQRDLLTDEGDNESNSKTDQFNKIKVLAMKKFSTHFHYYKNDDKHNPTPEEIKQQSIENNEAASTLPQELLKAIDKGMETLKQQQSQVQVPGQQLNDQELPTAEPLLQQNQRETQGQQFPVAQREIRPSRTTYYPPTGVNQQVPPNTQPTQQQSTNNNGNNNAKPSGEHIWL</sequence>
<dbReference type="GO" id="GO:0005934">
    <property type="term" value="C:cellular bud tip"/>
    <property type="evidence" value="ECO:0007669"/>
    <property type="project" value="EnsemblFungi"/>
</dbReference>
<evidence type="ECO:0000313" key="13">
    <source>
        <dbReference type="Proteomes" id="UP000001640"/>
    </source>
</evidence>
<dbReference type="GO" id="GO:0051455">
    <property type="term" value="P:spindle attachment to meiosis I kinetochore"/>
    <property type="evidence" value="ECO:0007669"/>
    <property type="project" value="EnsemblFungi"/>
</dbReference>